<sequence length="293" mass="32552">MSKDQIESADMNDGENVRVDAPMEIPKISKLDRRIADPRMMKKRMKPESLTSLNNLDDGCLMHILSFLSPIPDRYNTALVCHRWRYLACHPRLWLRVDRFLKDLSQPGVFHDIESAVSAARPGDTILIGAGGNHLVSNIQIKKPLCLIGGGETPDETTLVCSRGSDSALELLSTCKLANLTVKAELGCCLLHRSGRVTIDGCVLQCETNPLDHLSCPIVSTAGEEEEEEDMLSHVEVKETLVEKIKGNSVSVFQTRIEGGAKAVSTSGDLVLQRVRVMYSKAYLYFWFDVDHK</sequence>
<name>A0ABQ7MQR9_BRACM</name>
<dbReference type="Pfam" id="PF12937">
    <property type="entry name" value="F-box-like"/>
    <property type="match status" value="1"/>
</dbReference>
<dbReference type="Gene3D" id="1.20.1280.50">
    <property type="match status" value="1"/>
</dbReference>
<evidence type="ECO:0000313" key="3">
    <source>
        <dbReference type="Proteomes" id="UP000823674"/>
    </source>
</evidence>
<comment type="caution">
    <text evidence="2">The sequence shown here is derived from an EMBL/GenBank/DDBJ whole genome shotgun (WGS) entry which is preliminary data.</text>
</comment>
<dbReference type="PANTHER" id="PTHR14695">
    <property type="entry name" value="SHC SH2-DOMAIN BINDING PROTEIN 1-RELATED"/>
    <property type="match status" value="1"/>
</dbReference>
<reference evidence="2 3" key="1">
    <citation type="submission" date="2021-03" db="EMBL/GenBank/DDBJ databases">
        <authorList>
            <person name="King G.J."/>
            <person name="Bancroft I."/>
            <person name="Baten A."/>
            <person name="Bloomfield J."/>
            <person name="Borpatragohain P."/>
            <person name="He Z."/>
            <person name="Irish N."/>
            <person name="Irwin J."/>
            <person name="Liu K."/>
            <person name="Mauleon R.P."/>
            <person name="Moore J."/>
            <person name="Morris R."/>
            <person name="Ostergaard L."/>
            <person name="Wang B."/>
            <person name="Wells R."/>
        </authorList>
    </citation>
    <scope>NUCLEOTIDE SEQUENCE [LARGE SCALE GENOMIC DNA]</scope>
    <source>
        <strain evidence="2">R-o-18</strain>
        <tissue evidence="2">Leaf</tissue>
    </source>
</reference>
<dbReference type="PANTHER" id="PTHR14695:SF4">
    <property type="entry name" value="PROTEIN NESSUN DORMA"/>
    <property type="match status" value="1"/>
</dbReference>
<dbReference type="InterPro" id="IPR011050">
    <property type="entry name" value="Pectin_lyase_fold/virulence"/>
</dbReference>
<keyword evidence="3" id="KW-1185">Reference proteome</keyword>
<accession>A0ABQ7MQR9</accession>
<protein>
    <recommendedName>
        <fullName evidence="1">F-box domain-containing protein</fullName>
    </recommendedName>
</protein>
<evidence type="ECO:0000313" key="2">
    <source>
        <dbReference type="EMBL" id="KAG5399981.1"/>
    </source>
</evidence>
<dbReference type="SUPFAM" id="SSF81383">
    <property type="entry name" value="F-box domain"/>
    <property type="match status" value="1"/>
</dbReference>
<evidence type="ECO:0000259" key="1">
    <source>
        <dbReference type="SMART" id="SM00256"/>
    </source>
</evidence>
<gene>
    <name evidence="2" type="primary">A04p006520.1_BraROA</name>
    <name evidence="2" type="ORF">IGI04_014588</name>
</gene>
<proteinExistence type="predicted"/>
<dbReference type="CDD" id="cd22163">
    <property type="entry name" value="F-box_AtSKIP5-like"/>
    <property type="match status" value="1"/>
</dbReference>
<dbReference type="EMBL" id="JADBGQ010000004">
    <property type="protein sequence ID" value="KAG5399981.1"/>
    <property type="molecule type" value="Genomic_DNA"/>
</dbReference>
<dbReference type="SMART" id="SM00256">
    <property type="entry name" value="FBOX"/>
    <property type="match status" value="1"/>
</dbReference>
<dbReference type="SUPFAM" id="SSF51126">
    <property type="entry name" value="Pectin lyase-like"/>
    <property type="match status" value="1"/>
</dbReference>
<organism evidence="2 3">
    <name type="scientific">Brassica rapa subsp. trilocularis</name>
    <dbReference type="NCBI Taxonomy" id="1813537"/>
    <lineage>
        <taxon>Eukaryota</taxon>
        <taxon>Viridiplantae</taxon>
        <taxon>Streptophyta</taxon>
        <taxon>Embryophyta</taxon>
        <taxon>Tracheophyta</taxon>
        <taxon>Spermatophyta</taxon>
        <taxon>Magnoliopsida</taxon>
        <taxon>eudicotyledons</taxon>
        <taxon>Gunneridae</taxon>
        <taxon>Pentapetalae</taxon>
        <taxon>rosids</taxon>
        <taxon>malvids</taxon>
        <taxon>Brassicales</taxon>
        <taxon>Brassicaceae</taxon>
        <taxon>Brassiceae</taxon>
        <taxon>Brassica</taxon>
    </lineage>
</organism>
<dbReference type="InterPro" id="IPR036047">
    <property type="entry name" value="F-box-like_dom_sf"/>
</dbReference>
<feature type="domain" description="F-box" evidence="1">
    <location>
        <begin position="56"/>
        <end position="97"/>
    </location>
</feature>
<dbReference type="InterPro" id="IPR045140">
    <property type="entry name" value="SHCBP1-like"/>
</dbReference>
<dbReference type="InterPro" id="IPR001810">
    <property type="entry name" value="F-box_dom"/>
</dbReference>
<dbReference type="Proteomes" id="UP000823674">
    <property type="component" value="Chromosome A04"/>
</dbReference>